<protein>
    <submittedName>
        <fullName evidence="1">Uncharacterized protein</fullName>
    </submittedName>
</protein>
<sequence length="71" mass="8654">MKLTNPKAKPEYESDFYKILENIIRNIRTQTIYKDWIQEIPEKTMQKISIMVNDPNFEHIFKIYFKDLVNS</sequence>
<dbReference type="EMBL" id="LAZR01028508">
    <property type="protein sequence ID" value="KKL62380.1"/>
    <property type="molecule type" value="Genomic_DNA"/>
</dbReference>
<gene>
    <name evidence="1" type="ORF">LCGC14_2185790</name>
</gene>
<organism evidence="1">
    <name type="scientific">marine sediment metagenome</name>
    <dbReference type="NCBI Taxonomy" id="412755"/>
    <lineage>
        <taxon>unclassified sequences</taxon>
        <taxon>metagenomes</taxon>
        <taxon>ecological metagenomes</taxon>
    </lineage>
</organism>
<comment type="caution">
    <text evidence="1">The sequence shown here is derived from an EMBL/GenBank/DDBJ whole genome shotgun (WGS) entry which is preliminary data.</text>
</comment>
<reference evidence="1" key="1">
    <citation type="journal article" date="2015" name="Nature">
        <title>Complex archaea that bridge the gap between prokaryotes and eukaryotes.</title>
        <authorList>
            <person name="Spang A."/>
            <person name="Saw J.H."/>
            <person name="Jorgensen S.L."/>
            <person name="Zaremba-Niedzwiedzka K."/>
            <person name="Martijn J."/>
            <person name="Lind A.E."/>
            <person name="van Eijk R."/>
            <person name="Schleper C."/>
            <person name="Guy L."/>
            <person name="Ettema T.J."/>
        </authorList>
    </citation>
    <scope>NUCLEOTIDE SEQUENCE</scope>
</reference>
<dbReference type="AlphaFoldDB" id="A0A0F9FYF2"/>
<proteinExistence type="predicted"/>
<evidence type="ECO:0000313" key="1">
    <source>
        <dbReference type="EMBL" id="KKL62380.1"/>
    </source>
</evidence>
<accession>A0A0F9FYF2</accession>
<name>A0A0F9FYF2_9ZZZZ</name>